<feature type="compositionally biased region" description="Polar residues" evidence="1">
    <location>
        <begin position="37"/>
        <end position="48"/>
    </location>
</feature>
<dbReference type="EMBL" id="MU001633">
    <property type="protein sequence ID" value="KAF2485776.1"/>
    <property type="molecule type" value="Genomic_DNA"/>
</dbReference>
<proteinExistence type="predicted"/>
<accession>A0A6A6Q1A9</accession>
<dbReference type="Proteomes" id="UP000799767">
    <property type="component" value="Unassembled WGS sequence"/>
</dbReference>
<sequence>MGKARPLDAIRRQTAARQRLSAVADVDSAYSRLSRANQEFTHAPSSQRWAEGYRRDDSHHGDYYEDGEEEVHEERQSNVAAPKPARKKTTIGTFSVRKTQPKPKTKSKPKQKPTTKETTTPPDHQNQHHPRPHPTDSTPLHWRPAGGEKPFTTNTNGKSKEPTLTPVLGLARVPTWRLGPFVEAAKQLIRQHGVIEDMAAEELVQGGESVTDVYVRFADEGVAERVKAGVDGSVVLGRVLGVAYV</sequence>
<gene>
    <name evidence="2" type="ORF">BDY17DRAFT_322588</name>
</gene>
<dbReference type="AlphaFoldDB" id="A0A6A6Q1A9"/>
<feature type="compositionally biased region" description="Basic residues" evidence="1">
    <location>
        <begin position="99"/>
        <end position="113"/>
    </location>
</feature>
<dbReference type="GeneID" id="54477839"/>
<feature type="region of interest" description="Disordered" evidence="1">
    <location>
        <begin position="37"/>
        <end position="163"/>
    </location>
</feature>
<feature type="compositionally biased region" description="Basic and acidic residues" evidence="1">
    <location>
        <begin position="51"/>
        <end position="63"/>
    </location>
</feature>
<evidence type="ECO:0000313" key="3">
    <source>
        <dbReference type="Proteomes" id="UP000799767"/>
    </source>
</evidence>
<evidence type="ECO:0000313" key="2">
    <source>
        <dbReference type="EMBL" id="KAF2485776.1"/>
    </source>
</evidence>
<protein>
    <submittedName>
        <fullName evidence="2">Uncharacterized protein</fullName>
    </submittedName>
</protein>
<name>A0A6A6Q1A9_9PEZI</name>
<dbReference type="RefSeq" id="XP_033592345.1">
    <property type="nucleotide sequence ID" value="XM_033736837.1"/>
</dbReference>
<keyword evidence="3" id="KW-1185">Reference proteome</keyword>
<organism evidence="2 3">
    <name type="scientific">Neohortaea acidophila</name>
    <dbReference type="NCBI Taxonomy" id="245834"/>
    <lineage>
        <taxon>Eukaryota</taxon>
        <taxon>Fungi</taxon>
        <taxon>Dikarya</taxon>
        <taxon>Ascomycota</taxon>
        <taxon>Pezizomycotina</taxon>
        <taxon>Dothideomycetes</taxon>
        <taxon>Dothideomycetidae</taxon>
        <taxon>Mycosphaerellales</taxon>
        <taxon>Teratosphaeriaceae</taxon>
        <taxon>Neohortaea</taxon>
    </lineage>
</organism>
<dbReference type="OrthoDB" id="3943134at2759"/>
<reference evidence="2" key="1">
    <citation type="journal article" date="2020" name="Stud. Mycol.">
        <title>101 Dothideomycetes genomes: a test case for predicting lifestyles and emergence of pathogens.</title>
        <authorList>
            <person name="Haridas S."/>
            <person name="Albert R."/>
            <person name="Binder M."/>
            <person name="Bloem J."/>
            <person name="Labutti K."/>
            <person name="Salamov A."/>
            <person name="Andreopoulos B."/>
            <person name="Baker S."/>
            <person name="Barry K."/>
            <person name="Bills G."/>
            <person name="Bluhm B."/>
            <person name="Cannon C."/>
            <person name="Castanera R."/>
            <person name="Culley D."/>
            <person name="Daum C."/>
            <person name="Ezra D."/>
            <person name="Gonzalez J."/>
            <person name="Henrissat B."/>
            <person name="Kuo A."/>
            <person name="Liang C."/>
            <person name="Lipzen A."/>
            <person name="Lutzoni F."/>
            <person name="Magnuson J."/>
            <person name="Mondo S."/>
            <person name="Nolan M."/>
            <person name="Ohm R."/>
            <person name="Pangilinan J."/>
            <person name="Park H.-J."/>
            <person name="Ramirez L."/>
            <person name="Alfaro M."/>
            <person name="Sun H."/>
            <person name="Tritt A."/>
            <person name="Yoshinaga Y."/>
            <person name="Zwiers L.-H."/>
            <person name="Turgeon B."/>
            <person name="Goodwin S."/>
            <person name="Spatafora J."/>
            <person name="Crous P."/>
            <person name="Grigoriev I."/>
        </authorList>
    </citation>
    <scope>NUCLEOTIDE SEQUENCE</scope>
    <source>
        <strain evidence="2">CBS 113389</strain>
    </source>
</reference>
<evidence type="ECO:0000256" key="1">
    <source>
        <dbReference type="SAM" id="MobiDB-lite"/>
    </source>
</evidence>